<keyword evidence="2" id="KW-0812">Transmembrane</keyword>
<protein>
    <submittedName>
        <fullName evidence="3">Uncharacterized protein</fullName>
    </submittedName>
</protein>
<dbReference type="Proteomes" id="UP000695562">
    <property type="component" value="Unassembled WGS sequence"/>
</dbReference>
<evidence type="ECO:0000313" key="4">
    <source>
        <dbReference type="Proteomes" id="UP000695562"/>
    </source>
</evidence>
<dbReference type="EMBL" id="AJWJ01000759">
    <property type="protein sequence ID" value="KAF2069056.1"/>
    <property type="molecule type" value="Genomic_DNA"/>
</dbReference>
<feature type="transmembrane region" description="Helical" evidence="2">
    <location>
        <begin position="69"/>
        <end position="95"/>
    </location>
</feature>
<feature type="region of interest" description="Disordered" evidence="1">
    <location>
        <begin position="197"/>
        <end position="246"/>
    </location>
</feature>
<evidence type="ECO:0000313" key="3">
    <source>
        <dbReference type="EMBL" id="KAF2069056.1"/>
    </source>
</evidence>
<gene>
    <name evidence="3" type="ORF">CYY_009620</name>
</gene>
<dbReference type="AlphaFoldDB" id="A0A8J4PTC4"/>
<organism evidence="3 4">
    <name type="scientific">Polysphondylium violaceum</name>
    <dbReference type="NCBI Taxonomy" id="133409"/>
    <lineage>
        <taxon>Eukaryota</taxon>
        <taxon>Amoebozoa</taxon>
        <taxon>Evosea</taxon>
        <taxon>Eumycetozoa</taxon>
        <taxon>Dictyostelia</taxon>
        <taxon>Dictyosteliales</taxon>
        <taxon>Dictyosteliaceae</taxon>
        <taxon>Polysphondylium</taxon>
    </lineage>
</organism>
<name>A0A8J4PTC4_9MYCE</name>
<comment type="caution">
    <text evidence="3">The sequence shown here is derived from an EMBL/GenBank/DDBJ whole genome shotgun (WGS) entry which is preliminary data.</text>
</comment>
<accession>A0A8J4PTC4</accession>
<keyword evidence="2" id="KW-0472">Membrane</keyword>
<keyword evidence="4" id="KW-1185">Reference proteome</keyword>
<reference evidence="3" key="1">
    <citation type="submission" date="2020-01" db="EMBL/GenBank/DDBJ databases">
        <title>Development of genomics and gene disruption for Polysphondylium violaceum indicates a role for the polyketide synthase stlB in stalk morphogenesis.</title>
        <authorList>
            <person name="Narita B."/>
            <person name="Kawabe Y."/>
            <person name="Kin K."/>
            <person name="Saito T."/>
            <person name="Gibbs R."/>
            <person name="Kuspa A."/>
            <person name="Muzny D."/>
            <person name="Queller D."/>
            <person name="Richards S."/>
            <person name="Strassman J."/>
            <person name="Sucgang R."/>
            <person name="Worley K."/>
            <person name="Schaap P."/>
        </authorList>
    </citation>
    <scope>NUCLEOTIDE SEQUENCE</scope>
    <source>
        <strain evidence="3">QSvi11</strain>
    </source>
</reference>
<feature type="compositionally biased region" description="Polar residues" evidence="1">
    <location>
        <begin position="217"/>
        <end position="236"/>
    </location>
</feature>
<evidence type="ECO:0000256" key="2">
    <source>
        <dbReference type="SAM" id="Phobius"/>
    </source>
</evidence>
<proteinExistence type="predicted"/>
<dbReference type="OrthoDB" id="21509at2759"/>
<sequence length="246" mass="27211">MVKIIDGSIIKDIEFYERMVQQQQNQKKPSLLKASLSDSFSFFNHWMTHLVDTLELSTKILNCNLKLKYLISICIFSRMIFGSIGLLTCLLIMYLGTLYNSKSNNNCSQCNSLNCDNHDINNLSTPQSSSSPNTAILSPKLTSSSQSLSNSANRIQTLSSSTPSVLNTYSSSPCSSSSFSSLSSSAPNSSFIENNIQEEEEEEQQDLTSKPAFHLYSSPNLRSSSKNINNDLNLFSPNLGRKLGSN</sequence>
<evidence type="ECO:0000256" key="1">
    <source>
        <dbReference type="SAM" id="MobiDB-lite"/>
    </source>
</evidence>
<keyword evidence="2" id="KW-1133">Transmembrane helix</keyword>